<name>A0A8S4QBS0_OWEFU</name>
<proteinExistence type="predicted"/>
<organism evidence="2 3">
    <name type="scientific">Owenia fusiformis</name>
    <name type="common">Polychaete worm</name>
    <dbReference type="NCBI Taxonomy" id="6347"/>
    <lineage>
        <taxon>Eukaryota</taxon>
        <taxon>Metazoa</taxon>
        <taxon>Spiralia</taxon>
        <taxon>Lophotrochozoa</taxon>
        <taxon>Annelida</taxon>
        <taxon>Polychaeta</taxon>
        <taxon>Sedentaria</taxon>
        <taxon>Canalipalpata</taxon>
        <taxon>Sabellida</taxon>
        <taxon>Oweniida</taxon>
        <taxon>Oweniidae</taxon>
        <taxon>Owenia</taxon>
    </lineage>
</organism>
<evidence type="ECO:0000256" key="1">
    <source>
        <dbReference type="SAM" id="MobiDB-lite"/>
    </source>
</evidence>
<gene>
    <name evidence="2" type="ORF">OFUS_LOCUS26716</name>
</gene>
<reference evidence="2" key="1">
    <citation type="submission" date="2022-03" db="EMBL/GenBank/DDBJ databases">
        <authorList>
            <person name="Martin C."/>
        </authorList>
    </citation>
    <scope>NUCLEOTIDE SEQUENCE</scope>
</reference>
<feature type="region of interest" description="Disordered" evidence="1">
    <location>
        <begin position="1"/>
        <end position="35"/>
    </location>
</feature>
<accession>A0A8S4QBS0</accession>
<keyword evidence="3" id="KW-1185">Reference proteome</keyword>
<sequence length="253" mass="26944">AGKSPESRDVSPSSGPERLQGGGVSQSETYNTNPQVTTLTVQLPTSLNDPINLKTSIHAEHNVVDSNNGANEEISETEAATQSLEAANEALIHDLSQVTSVAISNPMLASSPGPRPVPVLTQPISPPVATSSPLPTPPSSSPMLTIPTPVLISPDTGLTTSLPPQQQIIFSPMLTDQSSGLTSTPASIKEEMTIQQSTMAQYVNAQYSEHQSLPSTPTTPITQHTMWTEWQLKPGQQSISNVQEPQHQNVFKK</sequence>
<evidence type="ECO:0000313" key="2">
    <source>
        <dbReference type="EMBL" id="CAH1803096.1"/>
    </source>
</evidence>
<feature type="non-terminal residue" evidence="2">
    <location>
        <position position="253"/>
    </location>
</feature>
<comment type="caution">
    <text evidence="2">The sequence shown here is derived from an EMBL/GenBank/DDBJ whole genome shotgun (WGS) entry which is preliminary data.</text>
</comment>
<feature type="compositionally biased region" description="Polar residues" evidence="1">
    <location>
        <begin position="25"/>
        <end position="35"/>
    </location>
</feature>
<protein>
    <submittedName>
        <fullName evidence="2">Uncharacterized protein</fullName>
    </submittedName>
</protein>
<evidence type="ECO:0000313" key="3">
    <source>
        <dbReference type="Proteomes" id="UP000749559"/>
    </source>
</evidence>
<dbReference type="AlphaFoldDB" id="A0A8S4QBS0"/>
<dbReference type="Proteomes" id="UP000749559">
    <property type="component" value="Unassembled WGS sequence"/>
</dbReference>
<dbReference type="EMBL" id="CAIIXF020000248">
    <property type="protein sequence ID" value="CAH1803096.1"/>
    <property type="molecule type" value="Genomic_DNA"/>
</dbReference>
<feature type="non-terminal residue" evidence="2">
    <location>
        <position position="1"/>
    </location>
</feature>